<evidence type="ECO:0000313" key="17">
    <source>
        <dbReference type="EMBL" id="RZF36971.1"/>
    </source>
</evidence>
<dbReference type="Pfam" id="PF12781">
    <property type="entry name" value="AAA_9"/>
    <property type="match status" value="1"/>
</dbReference>
<feature type="coiled-coil region" evidence="14">
    <location>
        <begin position="3423"/>
        <end position="3464"/>
    </location>
</feature>
<accession>A0A482WUY6</accession>
<dbReference type="PANTHER" id="PTHR46532">
    <property type="entry name" value="MALE FERTILITY FACTOR KL5"/>
    <property type="match status" value="1"/>
</dbReference>
<dbReference type="FunFam" id="3.40.50.300:FF:000044">
    <property type="entry name" value="Dynein heavy chain 5, axonemal"/>
    <property type="match status" value="1"/>
</dbReference>
<dbReference type="Gene3D" id="1.10.8.710">
    <property type="match status" value="1"/>
</dbReference>
<dbReference type="Gene3D" id="1.10.8.720">
    <property type="entry name" value="Region D6 of dynein motor"/>
    <property type="match status" value="1"/>
</dbReference>
<dbReference type="Gene3D" id="1.10.8.1220">
    <property type="match status" value="1"/>
</dbReference>
<dbReference type="Gene3D" id="1.20.920.20">
    <property type="match status" value="1"/>
</dbReference>
<dbReference type="Gene3D" id="1.20.58.1120">
    <property type="match status" value="1"/>
</dbReference>
<keyword evidence="11" id="KW-0505">Motor protein</keyword>
<evidence type="ECO:0000256" key="1">
    <source>
        <dbReference type="ARBA" id="ARBA00004430"/>
    </source>
</evidence>
<dbReference type="Pfam" id="PF12777">
    <property type="entry name" value="MT"/>
    <property type="match status" value="1"/>
</dbReference>
<dbReference type="GO" id="GO:0008569">
    <property type="term" value="F:minus-end-directed microtubule motor activity"/>
    <property type="evidence" value="ECO:0007669"/>
    <property type="project" value="InterPro"/>
</dbReference>
<dbReference type="FunFam" id="3.20.180.20:FF:000001">
    <property type="entry name" value="Dynein axonemal heavy chain 5"/>
    <property type="match status" value="1"/>
</dbReference>
<dbReference type="Gene3D" id="6.10.140.1060">
    <property type="match status" value="1"/>
</dbReference>
<evidence type="ECO:0000259" key="16">
    <source>
        <dbReference type="SMART" id="SM00382"/>
    </source>
</evidence>
<dbReference type="InterPro" id="IPR027417">
    <property type="entry name" value="P-loop_NTPase"/>
</dbReference>
<dbReference type="InterPro" id="IPR026983">
    <property type="entry name" value="DHC"/>
</dbReference>
<dbReference type="InterPro" id="IPR041228">
    <property type="entry name" value="Dynein_C"/>
</dbReference>
<organism evidence="17 18">
    <name type="scientific">Laodelphax striatellus</name>
    <name type="common">Small brown planthopper</name>
    <name type="synonym">Delphax striatella</name>
    <dbReference type="NCBI Taxonomy" id="195883"/>
    <lineage>
        <taxon>Eukaryota</taxon>
        <taxon>Metazoa</taxon>
        <taxon>Ecdysozoa</taxon>
        <taxon>Arthropoda</taxon>
        <taxon>Hexapoda</taxon>
        <taxon>Insecta</taxon>
        <taxon>Pterygota</taxon>
        <taxon>Neoptera</taxon>
        <taxon>Paraneoptera</taxon>
        <taxon>Hemiptera</taxon>
        <taxon>Auchenorrhyncha</taxon>
        <taxon>Fulgoroidea</taxon>
        <taxon>Delphacidae</taxon>
        <taxon>Criomorphinae</taxon>
        <taxon>Laodelphax</taxon>
    </lineage>
</organism>
<keyword evidence="12" id="KW-0206">Cytoskeleton</keyword>
<proteinExistence type="inferred from homology"/>
<dbReference type="GO" id="GO:0045505">
    <property type="term" value="F:dynein intermediate chain binding"/>
    <property type="evidence" value="ECO:0007669"/>
    <property type="project" value="InterPro"/>
</dbReference>
<dbReference type="InterPro" id="IPR042228">
    <property type="entry name" value="Dynein_linker_3"/>
</dbReference>
<dbReference type="Gene3D" id="1.20.920.30">
    <property type="match status" value="1"/>
</dbReference>
<dbReference type="STRING" id="195883.A0A482WUY6"/>
<comment type="caution">
    <text evidence="17">The sequence shown here is derived from an EMBL/GenBank/DDBJ whole genome shotgun (WGS) entry which is preliminary data.</text>
</comment>
<keyword evidence="7" id="KW-0067">ATP-binding</keyword>
<feature type="domain" description="AAA+ ATPase" evidence="16">
    <location>
        <begin position="2246"/>
        <end position="2399"/>
    </location>
</feature>
<feature type="region of interest" description="Disordered" evidence="15">
    <location>
        <begin position="1"/>
        <end position="24"/>
    </location>
</feature>
<evidence type="ECO:0000256" key="8">
    <source>
        <dbReference type="ARBA" id="ARBA00023017"/>
    </source>
</evidence>
<name>A0A482WUY6_LAOST</name>
<dbReference type="FunFam" id="3.40.50.300:FF:000049">
    <property type="entry name" value="Dynein, axonemal, heavy chain 5"/>
    <property type="match status" value="1"/>
</dbReference>
<reference evidence="17 18" key="1">
    <citation type="journal article" date="2017" name="Gigascience">
        <title>Genome sequence of the small brown planthopper, Laodelphax striatellus.</title>
        <authorList>
            <person name="Zhu J."/>
            <person name="Jiang F."/>
            <person name="Wang X."/>
            <person name="Yang P."/>
            <person name="Bao Y."/>
            <person name="Zhao W."/>
            <person name="Wang W."/>
            <person name="Lu H."/>
            <person name="Wang Q."/>
            <person name="Cui N."/>
            <person name="Li J."/>
            <person name="Chen X."/>
            <person name="Luo L."/>
            <person name="Yu J."/>
            <person name="Kang L."/>
            <person name="Cui F."/>
        </authorList>
    </citation>
    <scope>NUCLEOTIDE SEQUENCE [LARGE SCALE GENOMIC DNA]</scope>
    <source>
        <strain evidence="17">Lst14</strain>
    </source>
</reference>
<dbReference type="FunFam" id="3.40.50.300:FF:001221">
    <property type="entry name" value="Axonemal dynein heavy chain 8"/>
    <property type="match status" value="1"/>
</dbReference>
<dbReference type="InterPro" id="IPR042222">
    <property type="entry name" value="Dynein_2_N"/>
</dbReference>
<dbReference type="Pfam" id="PF17857">
    <property type="entry name" value="AAA_lid_1"/>
    <property type="match status" value="1"/>
</dbReference>
<dbReference type="SUPFAM" id="SSF52540">
    <property type="entry name" value="P-loop containing nucleoside triphosphate hydrolases"/>
    <property type="match status" value="4"/>
</dbReference>
<feature type="domain" description="AAA+ ATPase" evidence="16">
    <location>
        <begin position="1965"/>
        <end position="2101"/>
    </location>
</feature>
<dbReference type="FunFam" id="1.10.8.1220:FF:000001">
    <property type="entry name" value="Dynein axonemal heavy chain 5"/>
    <property type="match status" value="1"/>
</dbReference>
<dbReference type="Pfam" id="PF08385">
    <property type="entry name" value="DHC_N1"/>
    <property type="match status" value="1"/>
</dbReference>
<keyword evidence="6" id="KW-0547">Nucleotide-binding</keyword>
<evidence type="ECO:0000256" key="11">
    <source>
        <dbReference type="ARBA" id="ARBA00023175"/>
    </source>
</evidence>
<dbReference type="FunFam" id="1.10.287.2620:FF:000003">
    <property type="entry name" value="Dynein, axonemal, heavy chain 5"/>
    <property type="match status" value="1"/>
</dbReference>
<dbReference type="InterPro" id="IPR013602">
    <property type="entry name" value="Dynein_heavy_linker"/>
</dbReference>
<dbReference type="Gene3D" id="1.20.140.100">
    <property type="entry name" value="Dynein heavy chain, N-terminal domain 2"/>
    <property type="match status" value="1"/>
</dbReference>
<dbReference type="Pfam" id="PF12775">
    <property type="entry name" value="AAA_7"/>
    <property type="match status" value="1"/>
</dbReference>
<dbReference type="Gene3D" id="1.10.287.2620">
    <property type="match status" value="1"/>
</dbReference>
<dbReference type="Pfam" id="PF17852">
    <property type="entry name" value="Dynein_AAA_lid"/>
    <property type="match status" value="1"/>
</dbReference>
<dbReference type="InterPro" id="IPR043157">
    <property type="entry name" value="Dynein_AAA1S"/>
</dbReference>
<gene>
    <name evidence="17" type="ORF">LSTR_LSTR004659</name>
</gene>
<comment type="subcellular location">
    <subcellularLocation>
        <location evidence="1">Cytoplasm</location>
        <location evidence="1">Cytoskeleton</location>
        <location evidence="1">Cilium axoneme</location>
    </subcellularLocation>
</comment>
<dbReference type="Pfam" id="PF18198">
    <property type="entry name" value="AAA_lid_11"/>
    <property type="match status" value="1"/>
</dbReference>
<keyword evidence="8" id="KW-0243">Dynein</keyword>
<evidence type="ECO:0000256" key="4">
    <source>
        <dbReference type="ARBA" id="ARBA00022701"/>
    </source>
</evidence>
<dbReference type="InterPro" id="IPR035699">
    <property type="entry name" value="AAA_6"/>
</dbReference>
<dbReference type="Pfam" id="PF18199">
    <property type="entry name" value="Dynein_C"/>
    <property type="match status" value="1"/>
</dbReference>
<keyword evidence="4" id="KW-0493">Microtubule</keyword>
<evidence type="ECO:0000256" key="10">
    <source>
        <dbReference type="ARBA" id="ARBA00023069"/>
    </source>
</evidence>
<dbReference type="FunFam" id="1.20.1270.280:FF:000002">
    <property type="entry name" value="Dynein heavy chain 5, axonemal"/>
    <property type="match status" value="1"/>
</dbReference>
<protein>
    <recommendedName>
        <fullName evidence="16">AAA+ ATPase domain-containing protein</fullName>
    </recommendedName>
</protein>
<dbReference type="FunFam" id="3.40.50.300:FF:002141">
    <property type="entry name" value="Dynein heavy chain"/>
    <property type="match status" value="1"/>
</dbReference>
<dbReference type="InterPro" id="IPR041466">
    <property type="entry name" value="Dynein_AAA5_ext"/>
</dbReference>
<dbReference type="Gene3D" id="3.20.180.20">
    <property type="entry name" value="Dynein heavy chain, N-terminal domain 2"/>
    <property type="match status" value="1"/>
</dbReference>
<feature type="domain" description="AAA+ ATPase" evidence="16">
    <location>
        <begin position="2577"/>
        <end position="2725"/>
    </location>
</feature>
<dbReference type="InterPro" id="IPR041589">
    <property type="entry name" value="DNAH3_AAA_lid_1"/>
</dbReference>
<dbReference type="GO" id="GO:0097729">
    <property type="term" value="C:9+2 motile cilium"/>
    <property type="evidence" value="ECO:0007669"/>
    <property type="project" value="UniProtKB-ARBA"/>
</dbReference>
<dbReference type="GO" id="GO:0051959">
    <property type="term" value="F:dynein light intermediate chain binding"/>
    <property type="evidence" value="ECO:0007669"/>
    <property type="project" value="InterPro"/>
</dbReference>
<dbReference type="InterPro" id="IPR042219">
    <property type="entry name" value="AAA_lid_11_sf"/>
</dbReference>
<feature type="compositionally biased region" description="Polar residues" evidence="15">
    <location>
        <begin position="15"/>
        <end position="24"/>
    </location>
</feature>
<dbReference type="GO" id="GO:0005524">
    <property type="term" value="F:ATP binding"/>
    <property type="evidence" value="ECO:0007669"/>
    <property type="project" value="UniProtKB-KW"/>
</dbReference>
<keyword evidence="13" id="KW-0966">Cell projection</keyword>
<dbReference type="GO" id="GO:0005858">
    <property type="term" value="C:axonemal dynein complex"/>
    <property type="evidence" value="ECO:0007669"/>
    <property type="project" value="TreeGrafter"/>
</dbReference>
<dbReference type="InterPro" id="IPR024743">
    <property type="entry name" value="Dynein_HC_stalk"/>
</dbReference>
<dbReference type="FunFam" id="1.20.140.100:FF:000003">
    <property type="entry name" value="Dynein, axonemal, heavy chain 5"/>
    <property type="match status" value="1"/>
</dbReference>
<evidence type="ECO:0000256" key="12">
    <source>
        <dbReference type="ARBA" id="ARBA00023212"/>
    </source>
</evidence>
<dbReference type="Pfam" id="PF12780">
    <property type="entry name" value="AAA_8"/>
    <property type="match status" value="1"/>
</dbReference>
<dbReference type="GO" id="GO:0005874">
    <property type="term" value="C:microtubule"/>
    <property type="evidence" value="ECO:0007669"/>
    <property type="project" value="UniProtKB-KW"/>
</dbReference>
<evidence type="ECO:0000313" key="18">
    <source>
        <dbReference type="Proteomes" id="UP000291343"/>
    </source>
</evidence>
<dbReference type="InterPro" id="IPR024317">
    <property type="entry name" value="Dynein_heavy_chain_D4_dom"/>
</dbReference>
<dbReference type="FunFam" id="3.10.490.20:FF:000003">
    <property type="entry name" value="Dynein heavy chain 5, axonemal"/>
    <property type="match status" value="1"/>
</dbReference>
<keyword evidence="18" id="KW-1185">Reference proteome</keyword>
<dbReference type="Pfam" id="PF12774">
    <property type="entry name" value="AAA_6"/>
    <property type="match status" value="1"/>
</dbReference>
<dbReference type="GO" id="GO:0007018">
    <property type="term" value="P:microtubule-based movement"/>
    <property type="evidence" value="ECO:0007669"/>
    <property type="project" value="InterPro"/>
</dbReference>
<dbReference type="InterPro" id="IPR041658">
    <property type="entry name" value="AAA_lid_11"/>
</dbReference>
<dbReference type="SMART" id="SM00382">
    <property type="entry name" value="AAA"/>
    <property type="match status" value="3"/>
</dbReference>
<dbReference type="InterPro" id="IPR013594">
    <property type="entry name" value="Dynein_heavy_tail"/>
</dbReference>
<evidence type="ECO:0000256" key="15">
    <source>
        <dbReference type="SAM" id="MobiDB-lite"/>
    </source>
</evidence>
<evidence type="ECO:0000256" key="5">
    <source>
        <dbReference type="ARBA" id="ARBA00022737"/>
    </source>
</evidence>
<dbReference type="Pfam" id="PF08393">
    <property type="entry name" value="DHC_N2"/>
    <property type="match status" value="1"/>
</dbReference>
<dbReference type="FunFam" id="1.20.920.30:FF:000004">
    <property type="entry name" value="Dynein axonemal heavy chain 5"/>
    <property type="match status" value="1"/>
</dbReference>
<feature type="compositionally biased region" description="Acidic residues" evidence="15">
    <location>
        <begin position="1"/>
        <end position="10"/>
    </location>
</feature>
<sequence length="4617" mass="530980">MEETGTQEDNEAPKTGTTASPQRTEFTKDPWFVPVCPYINWTGIPKGKKAAHVVYQQQSLKQRLNSAKERRIQRSGHLKSVHKLVMEMAAFSLNSTYNFIEEGVLDSDEHIELFDSIFSLEGRKAIIFNISEQPLPPIECGRFPQLPKSETMVRCIVTDGSEPLNLMGDCLIVYRTRSNFNAEVKEVSDEYCYAKFSINERTPNVISAICELFKKVYKTHMHSNTHWGALSKSLNGQEVIKSFMADYDNFIDFMEATTTNLQSVVKFEIDEDLFSALKVMSQTRVTLHPSPVDAVESLVKQWIQQIQSVLIESDQIRCEASTISPQSELEYWRRQLAQFSSIVEHFKSPACETYINLLKISESPLMEKWNVIHDRATSSMYEAADNVKFLSVLEAYWKPLYTSNPETIGSYVKSLLFAIKTGFKSSRYLNTSERITALLVKVTNQMLNSCYAYLTENKTKTIWQQKKSTAINKMKICLDLYENYYQCYNEIRTDVGDTFQENEWNCSEMSIFGNLERFGKRLRKLTSVLETALKYSIIESSKIEGIDEHAIRFKQIFVNISSKPYDAINSYRKPEFDVDYEKFMTATEAAEVSLREFMHQTLALIPKFEITLGMLARFDKLNLESLNMTGAYINSLDKFTSEIEELRDYYNENRTVPAIPRNMPPMSGRISWMRQIYKHMGVPMNMLKDKREVMRSDKAQKMIILFNCLQRVSIEYEVLHHRNWSAFCIQIYSALCVPVLAVEKSQFYVVNLHPNVFELVLETKIMRRMKLEVPDLAQLIVAFRKNLMRTKATLHSLIKRNLKILKSIPPLLNELAQCQVVKLENAFAPCLTFVTWTSLNTDSVLESIEKTLAEVELFVKEANDLIEARIEEVLNGMASLLMVALPPEPVISAQLLDKNLEYHMSVAEDMHRRSQSVEDSVIELIDKFVYASVQIMPHIDENFDINSLTVPSMEIFNHFEQKNIEAIAASVVKSFYALWSRIDPSVMKHEKNQIVYPRKPLFLADVVLNIPNIVLSPTFEAMQTNLRNILQGVLEVPKSIMMWGVKKGHVFVESNTKMDSNIDIFRSSNTDKSKEHSLSNEQIESVPKVKTHKKNYYRTVSKHKDVVNLLEELQNSFILNKPAVQNALQGYRSFSYLWENNREEQIKTFVQSDPLTIDIRDFFLKLVKQNDEINSLPKFNIIGPLQMRLLNFKASLLAEWKMWKSFLGNTIIEAYRLKLYKIIDFINDNGTTLQRKIKDLDDVRIVMKCLETIRDDFIMIDQAIIVIEETYAILAKHSIPVDIDDSEKVDGLRYNFQTMLKSAEIKQALLCEVQEPMRQELLQGVADFAKSVELFNQDFDENGPMVEGLEAKEASDRVILFQSRFDELWDKYEVYSSGEKLFGMTISEYPILQERKKQFNLLQKLYGLYLLVNQSIDGYFELAWYEVDIEVIMAELQEYQNRCRKLPKGMKDWPAFIELKKKIDDFNETCPLLEMMANKAMKERHWKRLENLTGCVFDIESDMFTLKHVMEAPLLQYKDDVEDICISAVKERDIEVKLKQVISDWTLVDLQFSSFKTRGELLLKGTETGEVIAALEDSLMILNSLASNRYNAPFKREIQLWVWKCATAGEILENWLIVQNLWVYLEAVFVGGDIAKQLPAEAKRFSNIDRAWVKIMMRAREVHNAIEVCVGDETMRQLLPYLLEQLELCQKSLTGYLEQKRLIFPRFFFVSDPALLEILGQASDSHTIQQHLLGVFENVAQVEFHERDYDRILAIISRENEKIPLEKDVLCIGGVENWLGNLLAMARQSLASVISSCWQFFSEPEYTLLGMFERYPAQVGLLGLQMMWTRDTESALKKAKTNRNIMKNTNDYFLLILNTLIDQTTKDLSKFERVKFETLVTIHVHQKDIFDDLYRMKIRTLDDFEWLKQERFYFNEDEDQCIVKITDVDFIYQNEFLGCTDRLVITPLTDRCYITLAQSIGMNMGGAPAGPAGTGKTETTKDMGKSLGKYVVVFNCSDQMDFRGLARIYKGLAQSGTWGCFDEFNRIELPVLSVAAQQIYIVLMARKERKKTFVFSDGDVVSLNPEFGIFITMNPGYAGRQELPENLKVMFRSVAMMVPDRQIIMRVKLASCGFKDNINLSRKFYTLYKLCEEQLSKQVHYDFGLRNILSVLRTLGAQRRANPNETEDTTVMRVLRDMNVSKLVDEDEPLFLSLIDDLFVGMKLTAFVHKEVLAAIEKVCSETGLVNHPPWNLKIIQLYETSLVRHGLMTLGPTGAGKTKCIHTLMKAMTECGKPHKEMRMNPKAITAPQMFGRLDAATNDWTDGIFSTLWRRSLKTKKNENVWIVLDGPVDAVWIENLNSVLDDNKTLTLANGDRIVMAPNSKLVFEPDNVDNASPATVSRMGMVFMSASVLSWEPILDGWLKTRSSFEVEVLKNVFLKIYNDAHLFVQSKLNPKMKILEALYIRQCTDILDGTIEVNEDSRKETDKKAYTNKHLEKLFLFALMWSLGAALELDDRFKLQEFLVKHESKLSWPKFESEQDTIFDYVVDDSGNWQHWTERIEEFVYPTDSIPEYANILVPNVDNVRTGFLIQTVAKQSKGVLLIGEQGTGKTVMIKSFMQQYNPEVHLCKSLNFSSATTPNHFQRTIESYIDKRVGTTYGPPNNRKLSVFIDDINMPVVNEWGDQVTNEIVRQLMEMSGFYSLDKPGDFSTVLDIQFLAAMCHPGGGRNDIPPRLKRRFCIFNCTLPSDRSMDKIFGVLAEGYFCPERFKEAIVEFVPKLVPLTRMMWQKVKNKMLPTPAKFHYVFNLRDLSRIWEGILNIQDAECPDIAMLLKLWKHEATRVIADRFTNFEDREWFHSTMKNLIDLELEEEEAMYYENKDTYFVDFLREIPDPTGDEPDDFVLEAPKIYEEIPSWDFLKHKLAGFVDGYNEVVRGAKMDLVFFHDALVHLMIISRIIRTPRGSALLVGVGGSGKQSLTKLASFIANYQTHQITLTRAYNVQNFMDDLKLVYRVAGVQGQGISFIFTDNDIKDEAFLEYMNNILSVGEVANLFAKDELDEITSDLVPKMKKKEPKRPPTIDNLYDFFIRQSRKNFHVVLCFSPVGEKFRSRSLKFPALISGCTIDWFSRWPKDALVAVSQHFLHSFPVVCSSENKQKLISLMGEIHDHVADTCLMYFERFRRQIYVTPKSYLSFLAGYKTVYTERHKGIDLLANQMNVGLEKLADAAESVDVLQKDLVIKEKEIITATAKAEEVLESVSEVAAAAEVVKKEVSEVAEKAKALFDVISADKAVAEDKLEAARPALEAAEAALLTIKAADIATVRKLGKPPFLITLIMDCVLILFGKKVDPVHPDMNKQFLTANWAESLKMMADTRFLYNLQNFPKDNINAETVDLMVPYLTYSQYTYENAKVACGNVAGLISWTIAMKDFYEINKEVLPLKANLAVQQSRLNAADKKLKEAEELLQAKEDELAAAQAEFDSAMASKQEVLDVANRCKMKMNAANALISGLSGEQKRWTEQSALFKSEIERLIGDVLILTGFLTYCGPFNQEYRLILQKYWYYELKSLRIPLSEKLNIIESLVDQPTISEWNLQGLPSDDLSIENGIIVTKASRFPLIIDPQSQGVQWIKNKEKDFDLQVTTLNNKYFRNHLEDCLSLGRPLLIEDVLEELDPALDNVLEKNFIKVGTTLKVKVGDKETDINMKFRLYITTKLANPMYTPEISARTSVIDFTVTIKGLEDQLLGRVILTEKKELETERTAVIQEVTANRRKIKELEQNLLLKLTTVQGSLVDDDSVIAVLNVTKDTAISVNEKLRIAALTEQKINAAREEFRPVATRGSCLYFLIVEMSLVNCMYQTSLVQFLERFDISMARSEKSVVASRRIIFIIDYLTYDIFQYKCRGLYENHKYLFTILLALKIDLQLGNITFEEFQNFIKGGAALDLNACPPKSIKWITDTTWLNLVQLSSLTQFRYILNQVAQNEKAWKNWYEKPAPEEETIPDNFENMDQFKKLLIIRAWCPDRTLSQSKKYLASSLGVKFTDPVILNIESLFDESRPSTPMTCFLSMGSDPTSLIETAAKRHEVEFRTISMGQGQEVHARKLLNLFMSQGGWMLLQNCHLGLEYMAELFLSLTEAENYHPDFRIWITTEPHPKFPINLLQISIHFTNEPPQGVRAGLRRTYGTLSQDTLEFSRAYQYLPMLYAVSFLHTVVQERRKFGPIGWNIPYEFNWADWYASTLFIQNHLDDIDPKVGVSWTTVRYMLGEVQYGGRVTDDYDKRLLNTFARVWFCKEMFSETFMFFTGYKIMTFKNIPEYLEAIGNLPAVDHPGVYGLHANADIIYQSNTAKELLDTIISIQPKESSIGGSETREVIVGRVCSDMLSKLPNDYDPFLVKERLKIMGILSPMNIFLRQEIDRMQKVIRSVRKTLKDLLLAIEGTIIMSENLRDALDNIYDARIPNIWRRVSWQSSSLGFWFTELLERNTQFSTWLFNRRPHQFWMSGFFNPQGFLTAMRQEVARAHKGWPLDSVVLHNEVTKLMKEEIKSSPQEGVYVYGLFLEGAGWDKKNCRLTEATPKILSQLMPVIWLFAINSTGPKSPTLYVCPVYKKPNRTDLNFITPLWLPGRFTPDHWTLRGVALLCDIK</sequence>
<dbReference type="EMBL" id="QKKF02025464">
    <property type="protein sequence ID" value="RZF36971.1"/>
    <property type="molecule type" value="Genomic_DNA"/>
</dbReference>
<dbReference type="Pfam" id="PF03028">
    <property type="entry name" value="Dynein_heavy"/>
    <property type="match status" value="1"/>
</dbReference>
<dbReference type="FunFam" id="3.40.50.300:FF:000543">
    <property type="entry name" value="Dynein axonemal heavy chain 5"/>
    <property type="match status" value="1"/>
</dbReference>
<dbReference type="InterPro" id="IPR043160">
    <property type="entry name" value="Dynein_C_barrel"/>
</dbReference>
<evidence type="ECO:0000256" key="3">
    <source>
        <dbReference type="ARBA" id="ARBA00022490"/>
    </source>
</evidence>
<dbReference type="InterPro" id="IPR003593">
    <property type="entry name" value="AAA+_ATPase"/>
</dbReference>
<dbReference type="InterPro" id="IPR035706">
    <property type="entry name" value="AAA_9"/>
</dbReference>
<dbReference type="FunFam" id="1.10.8.720:FF:000004">
    <property type="entry name" value="Dynein heavy chain 5, axonemal"/>
    <property type="match status" value="1"/>
</dbReference>
<dbReference type="OrthoDB" id="286107at2759"/>
<dbReference type="InterPro" id="IPR004273">
    <property type="entry name" value="Dynein_heavy_D6_P-loop"/>
</dbReference>
<keyword evidence="3" id="KW-0963">Cytoplasm</keyword>
<evidence type="ECO:0000256" key="13">
    <source>
        <dbReference type="ARBA" id="ARBA00023273"/>
    </source>
</evidence>
<evidence type="ECO:0000256" key="9">
    <source>
        <dbReference type="ARBA" id="ARBA00023054"/>
    </source>
</evidence>
<keyword evidence="5" id="KW-0677">Repeat</keyword>
<keyword evidence="9 14" id="KW-0175">Coiled coil</keyword>
<evidence type="ECO:0000256" key="2">
    <source>
        <dbReference type="ARBA" id="ARBA00008887"/>
    </source>
</evidence>
<dbReference type="Gene3D" id="3.40.50.300">
    <property type="entry name" value="P-loop containing nucleotide triphosphate hydrolases"/>
    <property type="match status" value="5"/>
</dbReference>
<dbReference type="SMR" id="A0A482WUY6"/>
<dbReference type="Gene3D" id="1.20.1270.280">
    <property type="match status" value="1"/>
</dbReference>
<comment type="similarity">
    <text evidence="2">Belongs to the dynein heavy chain family.</text>
</comment>
<dbReference type="Proteomes" id="UP000291343">
    <property type="component" value="Unassembled WGS sequence"/>
</dbReference>
<evidence type="ECO:0000256" key="6">
    <source>
        <dbReference type="ARBA" id="ARBA00022741"/>
    </source>
</evidence>
<dbReference type="FunCoup" id="A0A482WUY6">
    <property type="interactions" value="2"/>
</dbReference>
<dbReference type="PANTHER" id="PTHR46532:SF4">
    <property type="entry name" value="AAA+ ATPASE DOMAIN-CONTAINING PROTEIN"/>
    <property type="match status" value="1"/>
</dbReference>
<evidence type="ECO:0000256" key="14">
    <source>
        <dbReference type="SAM" id="Coils"/>
    </source>
</evidence>
<evidence type="ECO:0000256" key="7">
    <source>
        <dbReference type="ARBA" id="ARBA00022840"/>
    </source>
</evidence>
<dbReference type="FunFam" id="1.20.920.20:FF:000001">
    <property type="entry name" value="dynein heavy chain 2, axonemal"/>
    <property type="match status" value="1"/>
</dbReference>
<dbReference type="Gene3D" id="3.10.490.20">
    <property type="match status" value="1"/>
</dbReference>
<keyword evidence="10" id="KW-0969">Cilium</keyword>
<dbReference type="InParanoid" id="A0A482WUY6"/>
<dbReference type="FunFam" id="1.20.58.1120:FF:000004">
    <property type="entry name" value="Dynein axonemal heavy chain 5"/>
    <property type="match status" value="1"/>
</dbReference>
<dbReference type="Gene3D" id="1.10.472.130">
    <property type="match status" value="1"/>
</dbReference>
<dbReference type="FunFam" id="3.40.50.300:FF:000320">
    <property type="entry name" value="Dynein, axonemal, heavy chain 5"/>
    <property type="match status" value="1"/>
</dbReference>
<dbReference type="FunFam" id="1.10.8.710:FF:000003">
    <property type="entry name" value="Dynein axonemal heavy chain 5"/>
    <property type="match status" value="1"/>
</dbReference>